<dbReference type="STRING" id="576137.A0A1L7XWG0"/>
<dbReference type="Proteomes" id="UP000184330">
    <property type="component" value="Unassembled WGS sequence"/>
</dbReference>
<feature type="compositionally biased region" description="Basic residues" evidence="1">
    <location>
        <begin position="517"/>
        <end position="533"/>
    </location>
</feature>
<evidence type="ECO:0000256" key="1">
    <source>
        <dbReference type="SAM" id="MobiDB-lite"/>
    </source>
</evidence>
<gene>
    <name evidence="2" type="ORF">PAC_19205</name>
</gene>
<feature type="compositionally biased region" description="Polar residues" evidence="1">
    <location>
        <begin position="171"/>
        <end position="182"/>
    </location>
</feature>
<feature type="compositionally biased region" description="Polar residues" evidence="1">
    <location>
        <begin position="152"/>
        <end position="163"/>
    </location>
</feature>
<feature type="compositionally biased region" description="Basic and acidic residues" evidence="1">
    <location>
        <begin position="209"/>
        <end position="222"/>
    </location>
</feature>
<evidence type="ECO:0008006" key="4">
    <source>
        <dbReference type="Google" id="ProtNLM"/>
    </source>
</evidence>
<feature type="compositionally biased region" description="Polar residues" evidence="1">
    <location>
        <begin position="106"/>
        <end position="123"/>
    </location>
</feature>
<accession>A0A1L7XWG0</accession>
<keyword evidence="3" id="KW-1185">Reference proteome</keyword>
<dbReference type="EMBL" id="FJOG01000068">
    <property type="protein sequence ID" value="CZR69305.1"/>
    <property type="molecule type" value="Genomic_DNA"/>
</dbReference>
<name>A0A1L7XWG0_9HELO</name>
<feature type="compositionally biased region" description="Polar residues" evidence="1">
    <location>
        <begin position="69"/>
        <end position="79"/>
    </location>
</feature>
<dbReference type="OrthoDB" id="3563908at2759"/>
<feature type="region of interest" description="Disordered" evidence="1">
    <location>
        <begin position="1"/>
        <end position="395"/>
    </location>
</feature>
<feature type="region of interest" description="Disordered" evidence="1">
    <location>
        <begin position="509"/>
        <end position="533"/>
    </location>
</feature>
<feature type="compositionally biased region" description="Basic and acidic residues" evidence="1">
    <location>
        <begin position="54"/>
        <end position="64"/>
    </location>
</feature>
<protein>
    <recommendedName>
        <fullName evidence="4">Myb-like domain-containing protein</fullName>
    </recommendedName>
</protein>
<dbReference type="InterPro" id="IPR001005">
    <property type="entry name" value="SANT/Myb"/>
</dbReference>
<feature type="region of interest" description="Disordered" evidence="1">
    <location>
        <begin position="453"/>
        <end position="479"/>
    </location>
</feature>
<feature type="compositionally biased region" description="Basic and acidic residues" evidence="1">
    <location>
        <begin position="470"/>
        <end position="479"/>
    </location>
</feature>
<feature type="compositionally biased region" description="Basic and acidic residues" evidence="1">
    <location>
        <begin position="185"/>
        <end position="194"/>
    </location>
</feature>
<organism evidence="2 3">
    <name type="scientific">Phialocephala subalpina</name>
    <dbReference type="NCBI Taxonomy" id="576137"/>
    <lineage>
        <taxon>Eukaryota</taxon>
        <taxon>Fungi</taxon>
        <taxon>Dikarya</taxon>
        <taxon>Ascomycota</taxon>
        <taxon>Pezizomycotina</taxon>
        <taxon>Leotiomycetes</taxon>
        <taxon>Helotiales</taxon>
        <taxon>Mollisiaceae</taxon>
        <taxon>Phialocephala</taxon>
        <taxon>Phialocephala fortinii species complex</taxon>
    </lineage>
</organism>
<proteinExistence type="predicted"/>
<dbReference type="AlphaFoldDB" id="A0A1L7XWG0"/>
<feature type="compositionally biased region" description="Acidic residues" evidence="1">
    <location>
        <begin position="25"/>
        <end position="34"/>
    </location>
</feature>
<sequence>MARPQADDSAAGAQGRNNYPTNRDDETDDDDFPSIEELPSQISREGISTGGCRNPEDTLQHLEEPALDTSGSRLSLTQSRLDDGINGSQGTRDKPVILEDDESDTPTHNPEATTEPSKPTDPSSHGLWCDIEDGGYVDDDLCPIPPLEQEGLASTPTPAQGQPHSLHHSPRPSQDQINQHGNDGTIRRTSEEPGPHSLSTPLDQNGRGGSEEKTISELEKDLLLAFEEQEKPSLAPAPSSPRRHRPSAKPLHPQFDREHDQSGTGYGRLEELKRGTPLRSQDQGEEPQEQQQRQEVVIEAIREEEDDGDNAEREPQGEKRGRQDSNEEISRDNHHPKGGNCSHNTSDGDDEDPRPAKRRKLPPTPTDNALTPPDEPTPVDNDHHHTPRTSRSPSVMVELAPVAEYREWPFQGFLKRITISNQTTYNLEFALPRIPEQLNLSLNSEILGASSGESPTKAAASHRAVTSRKPGKELTKEQESLLAKMVHEDKTWTEIGRHFPGHTLQSLKENFFTKQGGRPRKRGRKPGVRSRGA</sequence>
<evidence type="ECO:0000313" key="2">
    <source>
        <dbReference type="EMBL" id="CZR69305.1"/>
    </source>
</evidence>
<dbReference type="CDD" id="cd00167">
    <property type="entry name" value="SANT"/>
    <property type="match status" value="1"/>
</dbReference>
<evidence type="ECO:0000313" key="3">
    <source>
        <dbReference type="Proteomes" id="UP000184330"/>
    </source>
</evidence>
<feature type="compositionally biased region" description="Acidic residues" evidence="1">
    <location>
        <begin position="130"/>
        <end position="141"/>
    </location>
</feature>
<reference evidence="2 3" key="1">
    <citation type="submission" date="2016-03" db="EMBL/GenBank/DDBJ databases">
        <authorList>
            <person name="Ploux O."/>
        </authorList>
    </citation>
    <scope>NUCLEOTIDE SEQUENCE [LARGE SCALE GENOMIC DNA]</scope>
    <source>
        <strain evidence="2 3">UAMH 11012</strain>
    </source>
</reference>
<feature type="compositionally biased region" description="Basic and acidic residues" evidence="1">
    <location>
        <begin position="310"/>
        <end position="335"/>
    </location>
</feature>